<organism evidence="2 3">
    <name type="scientific">Streptomyces phaeofaciens</name>
    <dbReference type="NCBI Taxonomy" id="68254"/>
    <lineage>
        <taxon>Bacteria</taxon>
        <taxon>Bacillati</taxon>
        <taxon>Actinomycetota</taxon>
        <taxon>Actinomycetes</taxon>
        <taxon>Kitasatosporales</taxon>
        <taxon>Streptomycetaceae</taxon>
        <taxon>Streptomyces</taxon>
    </lineage>
</organism>
<comment type="caution">
    <text evidence="2">The sequence shown here is derived from an EMBL/GenBank/DDBJ whole genome shotgun (WGS) entry which is preliminary data.</text>
</comment>
<reference evidence="2" key="1">
    <citation type="journal article" date="2014" name="Int. J. Syst. Evol. Microbiol.">
        <title>Complete genome sequence of Corynebacterium casei LMG S-19264T (=DSM 44701T), isolated from a smear-ripened cheese.</title>
        <authorList>
            <consortium name="US DOE Joint Genome Institute (JGI-PGF)"/>
            <person name="Walter F."/>
            <person name="Albersmeier A."/>
            <person name="Kalinowski J."/>
            <person name="Ruckert C."/>
        </authorList>
    </citation>
    <scope>NUCLEOTIDE SEQUENCE</scope>
    <source>
        <strain evidence="2">JCM 4125</strain>
    </source>
</reference>
<sequence>MKRIMAQAGITLGSVALAVTGAIVTAAPANAALSDCPSGGLCAYLGVNGSGDPGVVYGDNTNLLQYNKFNNAESLYNNGSSCNVRIYSGTGYTGSSYILNRGYYNGSLANTVYWHNVASNNWCV</sequence>
<feature type="signal peptide" evidence="1">
    <location>
        <begin position="1"/>
        <end position="31"/>
    </location>
</feature>
<dbReference type="Gene3D" id="2.60.20.10">
    <property type="entry name" value="Crystallins"/>
    <property type="match status" value="1"/>
</dbReference>
<accession>A0A918HRL8</accession>
<evidence type="ECO:0008006" key="4">
    <source>
        <dbReference type="Google" id="ProtNLM"/>
    </source>
</evidence>
<evidence type="ECO:0000313" key="2">
    <source>
        <dbReference type="EMBL" id="GGT99818.1"/>
    </source>
</evidence>
<evidence type="ECO:0000256" key="1">
    <source>
        <dbReference type="SAM" id="SignalP"/>
    </source>
</evidence>
<dbReference type="Proteomes" id="UP000646776">
    <property type="component" value="Unassembled WGS sequence"/>
</dbReference>
<dbReference type="Pfam" id="PF03995">
    <property type="entry name" value="Inhibitor_I36"/>
    <property type="match status" value="1"/>
</dbReference>
<evidence type="ECO:0000313" key="3">
    <source>
        <dbReference type="Proteomes" id="UP000646776"/>
    </source>
</evidence>
<feature type="chain" id="PRO_5037134178" description="Peptidase inhibitor family I36" evidence="1">
    <location>
        <begin position="32"/>
        <end position="124"/>
    </location>
</feature>
<protein>
    <recommendedName>
        <fullName evidence="4">Peptidase inhibitor family I36</fullName>
    </recommendedName>
</protein>
<reference evidence="2" key="2">
    <citation type="submission" date="2020-09" db="EMBL/GenBank/DDBJ databases">
        <authorList>
            <person name="Sun Q."/>
            <person name="Ohkuma M."/>
        </authorList>
    </citation>
    <scope>NUCLEOTIDE SEQUENCE</scope>
    <source>
        <strain evidence="2">JCM 4125</strain>
    </source>
</reference>
<keyword evidence="3" id="KW-1185">Reference proteome</keyword>
<name>A0A918HRL8_9ACTN</name>
<keyword evidence="1" id="KW-0732">Signal</keyword>
<proteinExistence type="predicted"/>
<dbReference type="RefSeq" id="WP_189718464.1">
    <property type="nucleotide sequence ID" value="NZ_BMSA01000063.1"/>
</dbReference>
<gene>
    <name evidence="2" type="ORF">GCM10010226_91080</name>
</gene>
<dbReference type="AlphaFoldDB" id="A0A918HRL8"/>
<dbReference type="EMBL" id="BMSA01000063">
    <property type="protein sequence ID" value="GGT99818.1"/>
    <property type="molecule type" value="Genomic_DNA"/>
</dbReference>